<name>A0A2A7MFN8_9CLOT</name>
<accession>A0A2A7MFN8</accession>
<evidence type="ECO:0000313" key="5">
    <source>
        <dbReference type="EMBL" id="VCT83794.1"/>
    </source>
</evidence>
<dbReference type="OrthoDB" id="1911610at2"/>
<organism evidence="4 6">
    <name type="scientific">Clostridium neonatale</name>
    <dbReference type="NCBI Taxonomy" id="137838"/>
    <lineage>
        <taxon>Bacteria</taxon>
        <taxon>Bacillati</taxon>
        <taxon>Bacillota</taxon>
        <taxon>Clostridia</taxon>
        <taxon>Eubacteriales</taxon>
        <taxon>Clostridiaceae</taxon>
        <taxon>Clostridium</taxon>
    </lineage>
</organism>
<gene>
    <name evidence="3" type="ORF">CNEO2_130075</name>
    <name evidence="2" type="ORF">CNEO_44198</name>
    <name evidence="5" type="ORF">CNEONATNEC25_01391</name>
    <name evidence="4" type="ORF">CQ394_01400</name>
</gene>
<dbReference type="AlphaFoldDB" id="A0A2A7MFN8"/>
<reference evidence="2" key="3">
    <citation type="submission" date="2021-10" db="EMBL/GenBank/DDBJ databases">
        <authorList>
            <person name="Mesa V."/>
        </authorList>
    </citation>
    <scope>NUCLEOTIDE SEQUENCE</scope>
    <source>
        <strain evidence="2">CC3_PB</strain>
    </source>
</reference>
<evidence type="ECO:0000256" key="1">
    <source>
        <dbReference type="SAM" id="SignalP"/>
    </source>
</evidence>
<dbReference type="Proteomes" id="UP000789738">
    <property type="component" value="Unassembled WGS sequence"/>
</dbReference>
<feature type="signal peptide" evidence="1">
    <location>
        <begin position="1"/>
        <end position="28"/>
    </location>
</feature>
<dbReference type="EMBL" id="CAKJVE010000004">
    <property type="protein sequence ID" value="CAG9709462.1"/>
    <property type="molecule type" value="Genomic_DNA"/>
</dbReference>
<dbReference type="EMBL" id="UWJD01000001">
    <property type="protein sequence ID" value="VCT83794.1"/>
    <property type="molecule type" value="Genomic_DNA"/>
</dbReference>
<keyword evidence="6" id="KW-1185">Reference proteome</keyword>
<evidence type="ECO:0000313" key="4">
    <source>
        <dbReference type="EMBL" id="PEG30409.1"/>
    </source>
</evidence>
<evidence type="ECO:0000313" key="2">
    <source>
        <dbReference type="EMBL" id="CAG9709462.1"/>
    </source>
</evidence>
<dbReference type="RefSeq" id="WP_058294578.1">
    <property type="nucleotide sequence ID" value="NZ_CAKJVD010000025.1"/>
</dbReference>
<protein>
    <recommendedName>
        <fullName evidence="8">Lipoprotein</fullName>
    </recommendedName>
</protein>
<dbReference type="EMBL" id="CAMTCP010000044">
    <property type="protein sequence ID" value="CAI3543296.1"/>
    <property type="molecule type" value="Genomic_DNA"/>
</dbReference>
<dbReference type="Proteomes" id="UP001189143">
    <property type="component" value="Unassembled WGS sequence"/>
</dbReference>
<reference evidence="4 6" key="1">
    <citation type="submission" date="2017-10" db="EMBL/GenBank/DDBJ databases">
        <title>Effective Description of Clostridium neonatale sp. nov. linked to necrotizing enterocolitis in neonates and a clarification of species assignable to the genus Clostridium (Prazmowski 1880) emend. Lawson and Rainey 2016.</title>
        <authorList>
            <person name="Bernard K."/>
            <person name="Burdz T."/>
            <person name="Wiebe D."/>
            <person name="Balcewich B."/>
            <person name="Alfa M."/>
            <person name="Bernier A.-M."/>
        </authorList>
    </citation>
    <scope>NUCLEOTIDE SEQUENCE [LARGE SCALE GENOMIC DNA]</scope>
    <source>
        <strain evidence="4 6">LCDC99A005</strain>
    </source>
</reference>
<reference evidence="5 7" key="2">
    <citation type="submission" date="2018-06" db="EMBL/GenBank/DDBJ databases">
        <authorList>
            <consortium name="IHU Genomes"/>
        </authorList>
    </citation>
    <scope>NUCLEOTIDE SEQUENCE [LARGE SCALE GENOMIC DNA]</scope>
    <source>
        <strain evidence="5 7">NEC25</strain>
    </source>
</reference>
<feature type="chain" id="PRO_5044380423" description="Lipoprotein" evidence="1">
    <location>
        <begin position="29"/>
        <end position="191"/>
    </location>
</feature>
<sequence>MKKQTIKCIAASLAIMGCISSIPQRVLASIDDISVANVSSTVNHKNKDKDGCGCKEDKKEEKKDGCKKEEVKEKKDDCKKEEKRESIFSEENKKYLSKDQCTKLEEVKKCREKGDKLTKEQEDFLRNVVDCIIKGKLGDKNYKEYQDLMKKKDSGAKLSDAENKRLKEIIDMINTAKTSATAKNFLKDFLR</sequence>
<evidence type="ECO:0000313" key="3">
    <source>
        <dbReference type="EMBL" id="CAI3543296.1"/>
    </source>
</evidence>
<dbReference type="GeneID" id="68876738"/>
<keyword evidence="1" id="KW-0732">Signal</keyword>
<reference evidence="3" key="4">
    <citation type="submission" date="2022-10" db="EMBL/GenBank/DDBJ databases">
        <authorList>
            <person name="Aires J."/>
            <person name="Mesa V."/>
        </authorList>
    </citation>
    <scope>NUCLEOTIDE SEQUENCE</scope>
    <source>
        <strain evidence="3">Clostridium neonatale JD116</strain>
    </source>
</reference>
<evidence type="ECO:0000313" key="6">
    <source>
        <dbReference type="Proteomes" id="UP000220840"/>
    </source>
</evidence>
<proteinExistence type="predicted"/>
<evidence type="ECO:0008006" key="8">
    <source>
        <dbReference type="Google" id="ProtNLM"/>
    </source>
</evidence>
<dbReference type="EMBL" id="PDCJ01000001">
    <property type="protein sequence ID" value="PEG30409.1"/>
    <property type="molecule type" value="Genomic_DNA"/>
</dbReference>
<evidence type="ECO:0000313" key="7">
    <source>
        <dbReference type="Proteomes" id="UP000431451"/>
    </source>
</evidence>
<dbReference type="PROSITE" id="PS51257">
    <property type="entry name" value="PROKAR_LIPOPROTEIN"/>
    <property type="match status" value="1"/>
</dbReference>
<dbReference type="Proteomes" id="UP000220840">
    <property type="component" value="Unassembled WGS sequence"/>
</dbReference>
<dbReference type="Proteomes" id="UP000431451">
    <property type="component" value="Unassembled WGS sequence"/>
</dbReference>